<gene>
    <name evidence="2" type="ORF">ABT39_MTgene1908</name>
</gene>
<keyword evidence="2" id="KW-0496">Mitochondrion</keyword>
<evidence type="ECO:0000256" key="1">
    <source>
        <dbReference type="SAM" id="MobiDB-lite"/>
    </source>
</evidence>
<proteinExistence type="predicted"/>
<name>A0A117NG21_PICGL</name>
<geneLocation type="mitochondrion" evidence="2"/>
<protein>
    <submittedName>
        <fullName evidence="2">Uncharacterized protein</fullName>
    </submittedName>
</protein>
<dbReference type="EMBL" id="LKAM01000013">
    <property type="protein sequence ID" value="KUM46102.1"/>
    <property type="molecule type" value="Genomic_DNA"/>
</dbReference>
<evidence type="ECO:0000313" key="2">
    <source>
        <dbReference type="EMBL" id="KUM46102.1"/>
    </source>
</evidence>
<accession>A0A117NG21</accession>
<comment type="caution">
    <text evidence="2">The sequence shown here is derived from an EMBL/GenBank/DDBJ whole genome shotgun (WGS) entry which is preliminary data.</text>
</comment>
<organism evidence="2">
    <name type="scientific">Picea glauca</name>
    <name type="common">White spruce</name>
    <name type="synonym">Pinus glauca</name>
    <dbReference type="NCBI Taxonomy" id="3330"/>
    <lineage>
        <taxon>Eukaryota</taxon>
        <taxon>Viridiplantae</taxon>
        <taxon>Streptophyta</taxon>
        <taxon>Embryophyta</taxon>
        <taxon>Tracheophyta</taxon>
        <taxon>Spermatophyta</taxon>
        <taxon>Pinopsida</taxon>
        <taxon>Pinidae</taxon>
        <taxon>Conifers I</taxon>
        <taxon>Pinales</taxon>
        <taxon>Pinaceae</taxon>
        <taxon>Picea</taxon>
    </lineage>
</organism>
<sequence length="70" mass="7936">MKPYFPPHPLTADEHNHPATQWLRSNPIIKDPVLPTCTSLIISSPPTFTWPPRANIKAKQRPPGEWNGRS</sequence>
<reference evidence="2" key="1">
    <citation type="journal article" date="2015" name="Genome Biol. Evol.">
        <title>Organellar Genomes of White Spruce (Picea glauca): Assembly and Annotation.</title>
        <authorList>
            <person name="Jackman S.D."/>
            <person name="Warren R.L."/>
            <person name="Gibb E.A."/>
            <person name="Vandervalk B.P."/>
            <person name="Mohamadi H."/>
            <person name="Chu J."/>
            <person name="Raymond A."/>
            <person name="Pleasance S."/>
            <person name="Coope R."/>
            <person name="Wildung M.R."/>
            <person name="Ritland C.E."/>
            <person name="Bousquet J."/>
            <person name="Jones S.J."/>
            <person name="Bohlmann J."/>
            <person name="Birol I."/>
        </authorList>
    </citation>
    <scope>NUCLEOTIDE SEQUENCE [LARGE SCALE GENOMIC DNA]</scope>
    <source>
        <tissue evidence="2">Flushing bud</tissue>
    </source>
</reference>
<feature type="region of interest" description="Disordered" evidence="1">
    <location>
        <begin position="50"/>
        <end position="70"/>
    </location>
</feature>
<dbReference type="AlphaFoldDB" id="A0A117NG21"/>